<comment type="caution">
    <text evidence="2">The sequence shown here is derived from an EMBL/GenBank/DDBJ whole genome shotgun (WGS) entry which is preliminary data.</text>
</comment>
<evidence type="ECO:0000259" key="1">
    <source>
        <dbReference type="PROSITE" id="PS50801"/>
    </source>
</evidence>
<reference evidence="2 3" key="1">
    <citation type="journal article" date="2014" name="Int. J. Syst. Evol. Microbiol.">
        <title>Streptomyces hoynatensis sp. nov., isolated from deep marine sediment.</title>
        <authorList>
            <person name="Veyisoglu A."/>
            <person name="Sahin N."/>
        </authorList>
    </citation>
    <scope>NUCLEOTIDE SEQUENCE [LARGE SCALE GENOMIC DNA]</scope>
    <source>
        <strain evidence="2 3">KCTC 29097</strain>
    </source>
</reference>
<gene>
    <name evidence="2" type="ORF">D7294_29935</name>
</gene>
<feature type="domain" description="STAS" evidence="1">
    <location>
        <begin position="3"/>
        <end position="114"/>
    </location>
</feature>
<dbReference type="InterPro" id="IPR058548">
    <property type="entry name" value="MlaB-like_STAS"/>
</dbReference>
<dbReference type="SUPFAM" id="SSF52091">
    <property type="entry name" value="SpoIIaa-like"/>
    <property type="match status" value="1"/>
</dbReference>
<dbReference type="Pfam" id="PF13466">
    <property type="entry name" value="STAS_2"/>
    <property type="match status" value="1"/>
</dbReference>
<keyword evidence="3" id="KW-1185">Reference proteome</keyword>
<dbReference type="RefSeq" id="WP_120684955.1">
    <property type="nucleotide sequence ID" value="NZ_RBAL01000032.1"/>
</dbReference>
<dbReference type="Gene3D" id="3.30.750.24">
    <property type="entry name" value="STAS domain"/>
    <property type="match status" value="1"/>
</dbReference>
<dbReference type="OrthoDB" id="9794628at2"/>
<sequence>MSFDATLGFTDSTATVHLSGRLDDRGTSALRGLLEQAGTRPIRRLRLEMAGLESLGSAGARCLALAQQQLPPGTEMTVEGASGPVRAALRAAGLSGTVVSIEDSVSLPDIAEAA</sequence>
<proteinExistence type="predicted"/>
<evidence type="ECO:0000313" key="2">
    <source>
        <dbReference type="EMBL" id="RKN36698.1"/>
    </source>
</evidence>
<dbReference type="InterPro" id="IPR002645">
    <property type="entry name" value="STAS_dom"/>
</dbReference>
<dbReference type="CDD" id="cd07043">
    <property type="entry name" value="STAS_anti-anti-sigma_factors"/>
    <property type="match status" value="1"/>
</dbReference>
<protein>
    <submittedName>
        <fullName evidence="2">Anti-sigma factor antagonist</fullName>
    </submittedName>
</protein>
<evidence type="ECO:0000313" key="3">
    <source>
        <dbReference type="Proteomes" id="UP000272474"/>
    </source>
</evidence>
<dbReference type="InterPro" id="IPR036513">
    <property type="entry name" value="STAS_dom_sf"/>
</dbReference>
<accession>A0A3A9YHX5</accession>
<dbReference type="Proteomes" id="UP000272474">
    <property type="component" value="Unassembled WGS sequence"/>
</dbReference>
<organism evidence="2 3">
    <name type="scientific">Streptomyces hoynatensis</name>
    <dbReference type="NCBI Taxonomy" id="1141874"/>
    <lineage>
        <taxon>Bacteria</taxon>
        <taxon>Bacillati</taxon>
        <taxon>Actinomycetota</taxon>
        <taxon>Actinomycetes</taxon>
        <taxon>Kitasatosporales</taxon>
        <taxon>Streptomycetaceae</taxon>
        <taxon>Streptomyces</taxon>
    </lineage>
</organism>
<dbReference type="PROSITE" id="PS50801">
    <property type="entry name" value="STAS"/>
    <property type="match status" value="1"/>
</dbReference>
<name>A0A3A9YHX5_9ACTN</name>
<dbReference type="EMBL" id="RBAL01000032">
    <property type="protein sequence ID" value="RKN36698.1"/>
    <property type="molecule type" value="Genomic_DNA"/>
</dbReference>
<dbReference type="AlphaFoldDB" id="A0A3A9YHX5"/>